<evidence type="ECO:0000313" key="9">
    <source>
        <dbReference type="Proteomes" id="UP001501565"/>
    </source>
</evidence>
<proteinExistence type="inferred from homology"/>
<dbReference type="RefSeq" id="WP_344794312.1">
    <property type="nucleotide sequence ID" value="NZ_BAABBN010000002.1"/>
</dbReference>
<comment type="pathway">
    <text evidence="2 6">Cofactor biosynthesis; tetrahydrofolate biosynthesis; 2-amino-4-hydroxy-6-hydroxymethyl-7,8-dihydropteridine diphosphate from 7,8-dihydroneopterin triphosphate: step 3/4.</text>
</comment>
<gene>
    <name evidence="8" type="primary">folB</name>
    <name evidence="8" type="ORF">GCM10022277_00840</name>
</gene>
<comment type="function">
    <text evidence="6">Catalyzes the conversion of 7,8-dihydroneopterin to 6-hydroxymethyl-7,8-dihydropterin.</text>
</comment>
<evidence type="ECO:0000256" key="5">
    <source>
        <dbReference type="ARBA" id="ARBA00023239"/>
    </source>
</evidence>
<organism evidence="8 9">
    <name type="scientific">Litoribacillus peritrichatus</name>
    <dbReference type="NCBI Taxonomy" id="718191"/>
    <lineage>
        <taxon>Bacteria</taxon>
        <taxon>Pseudomonadati</taxon>
        <taxon>Pseudomonadota</taxon>
        <taxon>Gammaproteobacteria</taxon>
        <taxon>Oceanospirillales</taxon>
        <taxon>Oceanospirillaceae</taxon>
        <taxon>Litoribacillus</taxon>
    </lineage>
</organism>
<dbReference type="CDD" id="cd00534">
    <property type="entry name" value="DHNA_DHNTPE"/>
    <property type="match status" value="1"/>
</dbReference>
<protein>
    <recommendedName>
        <fullName evidence="6">7,8-dihydroneopterin aldolase</fullName>
        <ecNumber evidence="6">4.1.2.25</ecNumber>
    </recommendedName>
</protein>
<dbReference type="NCBIfam" id="TIGR00525">
    <property type="entry name" value="folB"/>
    <property type="match status" value="1"/>
</dbReference>
<dbReference type="PANTHER" id="PTHR42844:SF1">
    <property type="entry name" value="DIHYDRONEOPTERIN ALDOLASE 1-RELATED"/>
    <property type="match status" value="1"/>
</dbReference>
<dbReference type="InterPro" id="IPR006157">
    <property type="entry name" value="FolB_dom"/>
</dbReference>
<keyword evidence="9" id="KW-1185">Reference proteome</keyword>
<reference evidence="9" key="1">
    <citation type="journal article" date="2019" name="Int. J. Syst. Evol. Microbiol.">
        <title>The Global Catalogue of Microorganisms (GCM) 10K type strain sequencing project: providing services to taxonomists for standard genome sequencing and annotation.</title>
        <authorList>
            <consortium name="The Broad Institute Genomics Platform"/>
            <consortium name="The Broad Institute Genome Sequencing Center for Infectious Disease"/>
            <person name="Wu L."/>
            <person name="Ma J."/>
        </authorList>
    </citation>
    <scope>NUCLEOTIDE SEQUENCE [LARGE SCALE GENOMIC DNA]</scope>
    <source>
        <strain evidence="9">JCM 17551</strain>
    </source>
</reference>
<evidence type="ECO:0000313" key="8">
    <source>
        <dbReference type="EMBL" id="GAA3909975.1"/>
    </source>
</evidence>
<dbReference type="NCBIfam" id="TIGR00526">
    <property type="entry name" value="folB_dom"/>
    <property type="match status" value="1"/>
</dbReference>
<feature type="domain" description="Dihydroneopterin aldolase/epimerase" evidence="7">
    <location>
        <begin position="4"/>
        <end position="114"/>
    </location>
</feature>
<evidence type="ECO:0000256" key="6">
    <source>
        <dbReference type="RuleBase" id="RU362079"/>
    </source>
</evidence>
<dbReference type="InterPro" id="IPR006156">
    <property type="entry name" value="Dihydroneopterin_aldolase"/>
</dbReference>
<comment type="caution">
    <text evidence="8">The sequence shown here is derived from an EMBL/GenBank/DDBJ whole genome shotgun (WGS) entry which is preliminary data.</text>
</comment>
<dbReference type="PANTHER" id="PTHR42844">
    <property type="entry name" value="DIHYDRONEOPTERIN ALDOLASE 1-RELATED"/>
    <property type="match status" value="1"/>
</dbReference>
<dbReference type="Proteomes" id="UP001501565">
    <property type="component" value="Unassembled WGS sequence"/>
</dbReference>
<dbReference type="EMBL" id="BAABBN010000002">
    <property type="protein sequence ID" value="GAA3909975.1"/>
    <property type="molecule type" value="Genomic_DNA"/>
</dbReference>
<accession>A0ABP7LY44</accession>
<keyword evidence="4 6" id="KW-0289">Folate biosynthesis</keyword>
<dbReference type="Gene3D" id="3.30.1130.10">
    <property type="match status" value="1"/>
</dbReference>
<evidence type="ECO:0000256" key="2">
    <source>
        <dbReference type="ARBA" id="ARBA00005013"/>
    </source>
</evidence>
<comment type="catalytic activity">
    <reaction evidence="1 6">
        <text>7,8-dihydroneopterin = 6-hydroxymethyl-7,8-dihydropterin + glycolaldehyde</text>
        <dbReference type="Rhea" id="RHEA:10540"/>
        <dbReference type="ChEBI" id="CHEBI:17001"/>
        <dbReference type="ChEBI" id="CHEBI:17071"/>
        <dbReference type="ChEBI" id="CHEBI:44841"/>
        <dbReference type="EC" id="4.1.2.25"/>
    </reaction>
</comment>
<dbReference type="EC" id="4.1.2.25" evidence="6"/>
<dbReference type="SUPFAM" id="SSF55620">
    <property type="entry name" value="Tetrahydrobiopterin biosynthesis enzymes-like"/>
    <property type="match status" value="1"/>
</dbReference>
<evidence type="ECO:0000259" key="7">
    <source>
        <dbReference type="SMART" id="SM00905"/>
    </source>
</evidence>
<keyword evidence="5 6" id="KW-0456">Lyase</keyword>
<evidence type="ECO:0000256" key="3">
    <source>
        <dbReference type="ARBA" id="ARBA00005708"/>
    </source>
</evidence>
<evidence type="ECO:0000256" key="1">
    <source>
        <dbReference type="ARBA" id="ARBA00001353"/>
    </source>
</evidence>
<sequence length="116" mass="12700">MDKVFINGLKVQAVIGVYEFERLHSQPLIFDIVMTSDLKPAGQSDDLNDAINYAAVSEDVVLLAKNSKPLLIERLAEEVAAMILQKYQPQDVTVKISKPEAVAAANCVGVEITRSK</sequence>
<dbReference type="SMART" id="SM00905">
    <property type="entry name" value="FolB"/>
    <property type="match status" value="1"/>
</dbReference>
<dbReference type="Pfam" id="PF02152">
    <property type="entry name" value="FolB"/>
    <property type="match status" value="1"/>
</dbReference>
<evidence type="ECO:0000256" key="4">
    <source>
        <dbReference type="ARBA" id="ARBA00022909"/>
    </source>
</evidence>
<name>A0ABP7LY44_9GAMM</name>
<comment type="similarity">
    <text evidence="3 6">Belongs to the DHNA family.</text>
</comment>
<dbReference type="InterPro" id="IPR043133">
    <property type="entry name" value="GTP-CH-I_C/QueF"/>
</dbReference>